<accession>A0A4R2NPA9</accession>
<proteinExistence type="predicted"/>
<reference evidence="1 2" key="1">
    <citation type="submission" date="2019-03" db="EMBL/GenBank/DDBJ databases">
        <title>Genomic Encyclopedia of Type Strains, Phase IV (KMG-IV): sequencing the most valuable type-strain genomes for metagenomic binning, comparative biology and taxonomic classification.</title>
        <authorList>
            <person name="Goeker M."/>
        </authorList>
    </citation>
    <scope>NUCLEOTIDE SEQUENCE [LARGE SCALE GENOMIC DNA]</scope>
    <source>
        <strain evidence="1 2">DSM 14836</strain>
    </source>
</reference>
<sequence>MFYQEIENLKADLEKHIIKISNPFDHIRKDLFFVTLSINGNSWKLLIEDEYDDFSETNTLMNWFLVLYNLESYEEAKDIMEWANEINVNPKDFLDYYRDLGTAYKEIEHQLGKIDAQISSYDYTLRTGVAKALANETSS</sequence>
<evidence type="ECO:0000313" key="2">
    <source>
        <dbReference type="Proteomes" id="UP000294564"/>
    </source>
</evidence>
<dbReference type="OrthoDB" id="1443126at2"/>
<organism evidence="1 2">
    <name type="scientific">Tenacibaculum skagerrakense</name>
    <dbReference type="NCBI Taxonomy" id="186571"/>
    <lineage>
        <taxon>Bacteria</taxon>
        <taxon>Pseudomonadati</taxon>
        <taxon>Bacteroidota</taxon>
        <taxon>Flavobacteriia</taxon>
        <taxon>Flavobacteriales</taxon>
        <taxon>Flavobacteriaceae</taxon>
        <taxon>Tenacibaculum</taxon>
    </lineage>
</organism>
<dbReference type="AlphaFoldDB" id="A0A4R2NPA9"/>
<dbReference type="Proteomes" id="UP000294564">
    <property type="component" value="Unassembled WGS sequence"/>
</dbReference>
<gene>
    <name evidence="1" type="ORF">EV195_108113</name>
</gene>
<keyword evidence="2" id="KW-1185">Reference proteome</keyword>
<comment type="caution">
    <text evidence="1">The sequence shown here is derived from an EMBL/GenBank/DDBJ whole genome shotgun (WGS) entry which is preliminary data.</text>
</comment>
<evidence type="ECO:0000313" key="1">
    <source>
        <dbReference type="EMBL" id="TCP23643.1"/>
    </source>
</evidence>
<dbReference type="EMBL" id="SLXM01000008">
    <property type="protein sequence ID" value="TCP23643.1"/>
    <property type="molecule type" value="Genomic_DNA"/>
</dbReference>
<protein>
    <submittedName>
        <fullName evidence="1">Uncharacterized protein</fullName>
    </submittedName>
</protein>
<name>A0A4R2NPA9_9FLAO</name>
<dbReference type="RefSeq" id="WP_132795457.1">
    <property type="nucleotide sequence ID" value="NZ_SLXM01000008.1"/>
</dbReference>